<evidence type="ECO:0000313" key="6">
    <source>
        <dbReference type="Proteomes" id="UP000217103"/>
    </source>
</evidence>
<proteinExistence type="predicted"/>
<dbReference type="GO" id="GO:0071770">
    <property type="term" value="P:DIM/DIP cell wall layer assembly"/>
    <property type="evidence" value="ECO:0007669"/>
    <property type="project" value="TreeGrafter"/>
</dbReference>
<sequence>MNGPGGVAIVGMACAYPDAPDPGALWETVMWRRRAFVPAGDGWRARLVHRDAFGDSPAKLPGIDPDSADPAHRLAAEVAGRALADAGIPLDSLDHDRLCVRIAGLTPRPARAGRTDADLAAGMADETSLASLVAACQALLTGEADLALAGGVHLGVPAADAIDGCWPGEGCGVLVLARTAGAAVLRVYAEIMGWGLARSPRDDASRADPAGDADTRLLALRRAYDHAGVPATQIRLFEGHGTTERHDAALAALTHLIGQNARARGWAAVGSIAGNIGHGGPAAGAASLIKAVLCVWRGMLPPSAASGPPHPLLTAPGAPLRVLDRPLPWPAGEPRLAGVSDMGFGDVHVHLIVRAPADDSPLTRPDPPSETHRNGTAKGTAGVTVAGTIPGGAPSPAEPLVFTFSGRGRAAVRAELRRIAERAADWSEAELHDLACTLAARPPGRCRAAVVAGTSLQLAERALEAARHAGTLREGRLLPLSGAFLGLGVRGRVTLLFPGQSVPDGGSAAHGAMADNAAAQPAVLDASLAALRELDLLGLNAGAAIGHDVGEITGMVWAGCLSAPEARRLVRRRGQLIDEVGSPDTGMIAVAAPRDVVDRLVTGTGLVVAAVNGPAAHVLSGRSAELDVAVERARAAGVAAERLPVSRALHSPHTADCGSRFAECLQGLTFRPAQRLLISTVTGHPVGPYDDLPVLLRAQLVAPVRFWDALLKIAPATDLFCHAGPGRGLAALAESTGVPAVSTDTYGPDRVAAAETAAALWAAAAIPDVTGLYADRPYRPLDLDLAAPVSRRPG</sequence>
<dbReference type="GO" id="GO:0005737">
    <property type="term" value="C:cytoplasm"/>
    <property type="evidence" value="ECO:0007669"/>
    <property type="project" value="TreeGrafter"/>
</dbReference>
<feature type="region of interest" description="Disordered" evidence="3">
    <location>
        <begin position="356"/>
        <end position="384"/>
    </location>
</feature>
<dbReference type="Pfam" id="PF02801">
    <property type="entry name" value="Ketoacyl-synt_C"/>
    <property type="match status" value="1"/>
</dbReference>
<dbReference type="SMART" id="SM00825">
    <property type="entry name" value="PKS_KS"/>
    <property type="match status" value="1"/>
</dbReference>
<dbReference type="PANTHER" id="PTHR43775">
    <property type="entry name" value="FATTY ACID SYNTHASE"/>
    <property type="match status" value="1"/>
</dbReference>
<dbReference type="InterPro" id="IPR014031">
    <property type="entry name" value="Ketoacyl_synth_C"/>
</dbReference>
<evidence type="ECO:0000256" key="2">
    <source>
        <dbReference type="ARBA" id="ARBA00022553"/>
    </source>
</evidence>
<dbReference type="InterPro" id="IPR014043">
    <property type="entry name" value="Acyl_transferase_dom"/>
</dbReference>
<dbReference type="Pfam" id="PF00109">
    <property type="entry name" value="ketoacyl-synt"/>
    <property type="match status" value="1"/>
</dbReference>
<dbReference type="GO" id="GO:0005886">
    <property type="term" value="C:plasma membrane"/>
    <property type="evidence" value="ECO:0007669"/>
    <property type="project" value="TreeGrafter"/>
</dbReference>
<gene>
    <name evidence="5" type="ORF">SAMN04489764_0536</name>
</gene>
<dbReference type="SUPFAM" id="SSF53901">
    <property type="entry name" value="Thiolase-like"/>
    <property type="match status" value="2"/>
</dbReference>
<keyword evidence="2" id="KW-0597">Phosphoprotein</keyword>
<evidence type="ECO:0000256" key="1">
    <source>
        <dbReference type="ARBA" id="ARBA00022450"/>
    </source>
</evidence>
<dbReference type="SUPFAM" id="SSF52151">
    <property type="entry name" value="FabD/lysophospholipase-like"/>
    <property type="match status" value="1"/>
</dbReference>
<evidence type="ECO:0000256" key="3">
    <source>
        <dbReference type="SAM" id="MobiDB-lite"/>
    </source>
</evidence>
<dbReference type="GO" id="GO:0004312">
    <property type="term" value="F:fatty acid synthase activity"/>
    <property type="evidence" value="ECO:0007669"/>
    <property type="project" value="TreeGrafter"/>
</dbReference>
<organism evidence="5 6">
    <name type="scientific">Thermostaphylospora chromogena</name>
    <dbReference type="NCBI Taxonomy" id="35622"/>
    <lineage>
        <taxon>Bacteria</taxon>
        <taxon>Bacillati</taxon>
        <taxon>Actinomycetota</taxon>
        <taxon>Actinomycetes</taxon>
        <taxon>Streptosporangiales</taxon>
        <taxon>Thermomonosporaceae</taxon>
        <taxon>Thermostaphylospora</taxon>
    </lineage>
</organism>
<dbReference type="InterPro" id="IPR050091">
    <property type="entry name" value="PKS_NRPS_Biosynth_Enz"/>
</dbReference>
<accession>A0A1H1AKF9</accession>
<dbReference type="Gene3D" id="3.40.47.10">
    <property type="match status" value="2"/>
</dbReference>
<dbReference type="OrthoDB" id="4537517at2"/>
<dbReference type="CDD" id="cd00833">
    <property type="entry name" value="PKS"/>
    <property type="match status" value="1"/>
</dbReference>
<dbReference type="InterPro" id="IPR014030">
    <property type="entry name" value="Ketoacyl_synth_N"/>
</dbReference>
<dbReference type="Proteomes" id="UP000217103">
    <property type="component" value="Unassembled WGS sequence"/>
</dbReference>
<dbReference type="InterPro" id="IPR016039">
    <property type="entry name" value="Thiolase-like"/>
</dbReference>
<feature type="domain" description="Ketosynthase family 3 (KS3)" evidence="4">
    <location>
        <begin position="4"/>
        <end position="355"/>
    </location>
</feature>
<evidence type="ECO:0000313" key="5">
    <source>
        <dbReference type="EMBL" id="SDQ40159.1"/>
    </source>
</evidence>
<reference evidence="5 6" key="1">
    <citation type="submission" date="2016-10" db="EMBL/GenBank/DDBJ databases">
        <authorList>
            <person name="de Groot N.N."/>
        </authorList>
    </citation>
    <scope>NUCLEOTIDE SEQUENCE [LARGE SCALE GENOMIC DNA]</scope>
    <source>
        <strain evidence="5 6">DSM 43794</strain>
    </source>
</reference>
<dbReference type="STRING" id="35622.SAMN04489764_0536"/>
<dbReference type="Gene3D" id="3.40.366.10">
    <property type="entry name" value="Malonyl-Coenzyme A Acyl Carrier Protein, domain 2"/>
    <property type="match status" value="1"/>
</dbReference>
<name>A0A1H1AKF9_9ACTN</name>
<dbReference type="PANTHER" id="PTHR43775:SF37">
    <property type="entry name" value="SI:DKEY-61P9.11"/>
    <property type="match status" value="1"/>
</dbReference>
<dbReference type="PROSITE" id="PS52004">
    <property type="entry name" value="KS3_2"/>
    <property type="match status" value="1"/>
</dbReference>
<evidence type="ECO:0000259" key="4">
    <source>
        <dbReference type="PROSITE" id="PS52004"/>
    </source>
</evidence>
<dbReference type="InterPro" id="IPR020841">
    <property type="entry name" value="PKS_Beta-ketoAc_synthase_dom"/>
</dbReference>
<keyword evidence="5" id="KW-0808">Transferase</keyword>
<dbReference type="EMBL" id="FNKK01000002">
    <property type="protein sequence ID" value="SDQ40159.1"/>
    <property type="molecule type" value="Genomic_DNA"/>
</dbReference>
<dbReference type="SMART" id="SM00827">
    <property type="entry name" value="PKS_AT"/>
    <property type="match status" value="1"/>
</dbReference>
<keyword evidence="6" id="KW-1185">Reference proteome</keyword>
<dbReference type="InterPro" id="IPR016036">
    <property type="entry name" value="Malonyl_transacylase_ACP-bd"/>
</dbReference>
<dbReference type="SUPFAM" id="SSF55048">
    <property type="entry name" value="Probable ACP-binding domain of malonyl-CoA ACP transacylase"/>
    <property type="match status" value="1"/>
</dbReference>
<protein>
    <submittedName>
        <fullName evidence="5">Acyl transferase domain-containing protein</fullName>
    </submittedName>
</protein>
<dbReference type="InterPro" id="IPR001227">
    <property type="entry name" value="Ac_transferase_dom_sf"/>
</dbReference>
<dbReference type="RefSeq" id="WP_093257471.1">
    <property type="nucleotide sequence ID" value="NZ_FNKK01000002.1"/>
</dbReference>
<dbReference type="AlphaFoldDB" id="A0A1H1AKF9"/>
<dbReference type="Pfam" id="PF00698">
    <property type="entry name" value="Acyl_transf_1"/>
    <property type="match status" value="1"/>
</dbReference>
<dbReference type="GO" id="GO:0006633">
    <property type="term" value="P:fatty acid biosynthetic process"/>
    <property type="evidence" value="ECO:0007669"/>
    <property type="project" value="TreeGrafter"/>
</dbReference>
<keyword evidence="1" id="KW-0596">Phosphopantetheine</keyword>
<dbReference type="InterPro" id="IPR016035">
    <property type="entry name" value="Acyl_Trfase/lysoPLipase"/>
</dbReference>